<reference evidence="1 2" key="1">
    <citation type="submission" date="2018-08" db="EMBL/GenBank/DDBJ databases">
        <title>Recombination of ecologically and evolutionarily significant loci maintains genetic cohesion in the Pseudomonas syringae species complex.</title>
        <authorList>
            <person name="Dillon M."/>
            <person name="Thakur S."/>
            <person name="Almeida R.N.D."/>
            <person name="Weir B.S."/>
            <person name="Guttman D.S."/>
        </authorList>
    </citation>
    <scope>NUCLEOTIDE SEQUENCE [LARGE SCALE GENOMIC DNA]</scope>
    <source>
        <strain evidence="1 2">ICMP 12341</strain>
    </source>
</reference>
<proteinExistence type="predicted"/>
<sequence>MDVIKVRETIMDIHVARASSGSVKLATLSLVIVCTGLLLAPERSQAEDANRTICLAGTHTANWSPGVTNTAKDVNVSTTSKWGPCASHPQLKGISASSSARFKANFSCKSLLLQTNPIVWDIKWGDGAASTYKFIAILNNIGNLSTTILGVGTIMDGRYKGASAVSTFVLGSDSSSPNNDCNKWSGVTQVSGLSTLVIAP</sequence>
<organism evidence="1 2">
    <name type="scientific">Pseudomonas syringae pv. coriandricola</name>
    <dbReference type="NCBI Taxonomy" id="264453"/>
    <lineage>
        <taxon>Bacteria</taxon>
        <taxon>Pseudomonadati</taxon>
        <taxon>Pseudomonadota</taxon>
        <taxon>Gammaproteobacteria</taxon>
        <taxon>Pseudomonadales</taxon>
        <taxon>Pseudomonadaceae</taxon>
        <taxon>Pseudomonas</taxon>
    </lineage>
</organism>
<protein>
    <submittedName>
        <fullName evidence="1">Uncharacterized protein</fullName>
    </submittedName>
</protein>
<evidence type="ECO:0000313" key="1">
    <source>
        <dbReference type="EMBL" id="RMN08925.1"/>
    </source>
</evidence>
<comment type="caution">
    <text evidence="1">The sequence shown here is derived from an EMBL/GenBank/DDBJ whole genome shotgun (WGS) entry which is preliminary data.</text>
</comment>
<evidence type="ECO:0000313" key="2">
    <source>
        <dbReference type="Proteomes" id="UP000271468"/>
    </source>
</evidence>
<accession>A0A0P9LSD8</accession>
<dbReference type="Proteomes" id="UP000271468">
    <property type="component" value="Unassembled WGS sequence"/>
</dbReference>
<dbReference type="EMBL" id="RBOV01000305">
    <property type="protein sequence ID" value="RMN08925.1"/>
    <property type="molecule type" value="Genomic_DNA"/>
</dbReference>
<name>A0A0P9LSD8_9PSED</name>
<dbReference type="AlphaFoldDB" id="A0A0P9LSD8"/>
<gene>
    <name evidence="1" type="ORF">ALQ65_101660</name>
</gene>